<dbReference type="EMBL" id="LN887804">
    <property type="protein sequence ID" value="CUR43782.1"/>
    <property type="molecule type" value="Genomic_DNA"/>
</dbReference>
<evidence type="ECO:0000313" key="1">
    <source>
        <dbReference type="EMBL" id="CUR43782.1"/>
    </source>
</evidence>
<evidence type="ECO:0008006" key="2">
    <source>
        <dbReference type="Google" id="ProtNLM"/>
    </source>
</evidence>
<accession>A0A0U5K5Y0</accession>
<name>A0A0U5K5Y0_LIMRT</name>
<sequence>MEIRLVDQANKYIPEPGNTKRDSYRFGLMKKAVFEESERLYGKDVCWLTKKESMGLVVSHIYASAEALRNYDNDAAYDPNNALLLLPGNPDQFFDKCKMTFDQNGYPIFNDNDQSSFVSEVTKNQYRIDKAIMNPERCKYMRIHNKWFEEKNHQSI</sequence>
<dbReference type="AlphaFoldDB" id="A0A0U5K5Y0"/>
<protein>
    <recommendedName>
        <fullName evidence="2">HNH endonuclease</fullName>
    </recommendedName>
</protein>
<gene>
    <name evidence="1" type="ORF">LRLP16767_LRLP167_01581</name>
</gene>
<organism evidence="1">
    <name type="scientific">Limosilactobacillus reuteri</name>
    <name type="common">Lactobacillus reuteri</name>
    <dbReference type="NCBI Taxonomy" id="1598"/>
    <lineage>
        <taxon>Bacteria</taxon>
        <taxon>Bacillati</taxon>
        <taxon>Bacillota</taxon>
        <taxon>Bacilli</taxon>
        <taxon>Lactobacillales</taxon>
        <taxon>Lactobacillaceae</taxon>
        <taxon>Limosilactobacillus</taxon>
    </lineage>
</organism>
<proteinExistence type="predicted"/>
<reference evidence="1" key="1">
    <citation type="submission" date="2015-10" db="EMBL/GenBank/DDBJ databases">
        <authorList>
            <person name="Gilbert D.G."/>
        </authorList>
    </citation>
    <scope>NUCLEOTIDE SEQUENCE</scope>
    <source>
        <strain evidence="1">Lp167-67</strain>
    </source>
</reference>